<organism evidence="2 3">
    <name type="scientific">Macrophomina phaseolina</name>
    <dbReference type="NCBI Taxonomy" id="35725"/>
    <lineage>
        <taxon>Eukaryota</taxon>
        <taxon>Fungi</taxon>
        <taxon>Dikarya</taxon>
        <taxon>Ascomycota</taxon>
        <taxon>Pezizomycotina</taxon>
        <taxon>Dothideomycetes</taxon>
        <taxon>Dothideomycetes incertae sedis</taxon>
        <taxon>Botryosphaeriales</taxon>
        <taxon>Botryosphaeriaceae</taxon>
        <taxon>Macrophomina</taxon>
    </lineage>
</organism>
<feature type="region of interest" description="Disordered" evidence="1">
    <location>
        <begin position="30"/>
        <end position="115"/>
    </location>
</feature>
<evidence type="ECO:0000313" key="3">
    <source>
        <dbReference type="Proteomes" id="UP000774617"/>
    </source>
</evidence>
<gene>
    <name evidence="2" type="ORF">B0J12DRAFT_700538</name>
</gene>
<protein>
    <submittedName>
        <fullName evidence="2">Uncharacterized protein</fullName>
    </submittedName>
</protein>
<keyword evidence="3" id="KW-1185">Reference proteome</keyword>
<feature type="compositionally biased region" description="Low complexity" evidence="1">
    <location>
        <begin position="71"/>
        <end position="94"/>
    </location>
</feature>
<evidence type="ECO:0000256" key="1">
    <source>
        <dbReference type="SAM" id="MobiDB-lite"/>
    </source>
</evidence>
<accession>A0ABQ8G7V2</accession>
<feature type="compositionally biased region" description="Polar residues" evidence="1">
    <location>
        <begin position="31"/>
        <end position="42"/>
    </location>
</feature>
<feature type="compositionally biased region" description="Low complexity" evidence="1">
    <location>
        <begin position="101"/>
        <end position="112"/>
    </location>
</feature>
<name>A0ABQ8G7V2_9PEZI</name>
<dbReference type="EMBL" id="JAGTJR010000016">
    <property type="protein sequence ID" value="KAH7047483.1"/>
    <property type="molecule type" value="Genomic_DNA"/>
</dbReference>
<evidence type="ECO:0000313" key="2">
    <source>
        <dbReference type="EMBL" id="KAH7047483.1"/>
    </source>
</evidence>
<sequence length="307" mass="33388">MAGRLVDRAARGLAALHRACLLPAQLLQRRASAQSKRSTNTQPARPARSPRAKRSARPDDAASLPARLLGSPTPAAHPSSTSSSSARHPPAATPRRLRSNPPLWQQQQQQQQQRRRRLPPLLLPAEPRARPPAAATAPVAVRAHLTRAARWLCHVCHGPPVTARGYLLPRCSPSCTDMGPRIALPHGVMPIALGNPRFGRPPADAGIEHQTRIFLISCADGASCGPWEYKREMPSRTPVMILQRDPSRPVPAAPFKVARPDSAKEAIPKICKSTTANKSRANNSQGTKPLPHRYAPECPVLNPTWRC</sequence>
<comment type="caution">
    <text evidence="2">The sequence shown here is derived from an EMBL/GenBank/DDBJ whole genome shotgun (WGS) entry which is preliminary data.</text>
</comment>
<dbReference type="Proteomes" id="UP000774617">
    <property type="component" value="Unassembled WGS sequence"/>
</dbReference>
<proteinExistence type="predicted"/>
<reference evidence="2 3" key="1">
    <citation type="journal article" date="2021" name="Nat. Commun.">
        <title>Genetic determinants of endophytism in the Arabidopsis root mycobiome.</title>
        <authorList>
            <person name="Mesny F."/>
            <person name="Miyauchi S."/>
            <person name="Thiergart T."/>
            <person name="Pickel B."/>
            <person name="Atanasova L."/>
            <person name="Karlsson M."/>
            <person name="Huettel B."/>
            <person name="Barry K.W."/>
            <person name="Haridas S."/>
            <person name="Chen C."/>
            <person name="Bauer D."/>
            <person name="Andreopoulos W."/>
            <person name="Pangilinan J."/>
            <person name="LaButti K."/>
            <person name="Riley R."/>
            <person name="Lipzen A."/>
            <person name="Clum A."/>
            <person name="Drula E."/>
            <person name="Henrissat B."/>
            <person name="Kohler A."/>
            <person name="Grigoriev I.V."/>
            <person name="Martin F.M."/>
            <person name="Hacquard S."/>
        </authorList>
    </citation>
    <scope>NUCLEOTIDE SEQUENCE [LARGE SCALE GENOMIC DNA]</scope>
    <source>
        <strain evidence="2 3">MPI-SDFR-AT-0080</strain>
    </source>
</reference>